<dbReference type="RefSeq" id="WP_128186278.1">
    <property type="nucleotide sequence ID" value="NZ_SAUV01000021.1"/>
</dbReference>
<dbReference type="EC" id="2.6.1.42" evidence="7"/>
<dbReference type="AlphaFoldDB" id="A0A443IRM2"/>
<dbReference type="InterPro" id="IPR043131">
    <property type="entry name" value="BCAT-like_N"/>
</dbReference>
<accession>A0A443IRM2</accession>
<dbReference type="Proteomes" id="UP000285710">
    <property type="component" value="Unassembled WGS sequence"/>
</dbReference>
<evidence type="ECO:0000256" key="4">
    <source>
        <dbReference type="ARBA" id="ARBA00004931"/>
    </source>
</evidence>
<dbReference type="InterPro" id="IPR043132">
    <property type="entry name" value="BCAT-like_C"/>
</dbReference>
<reference evidence="16 17" key="2">
    <citation type="submission" date="2019-01" db="EMBL/GenBank/DDBJ databases">
        <authorList>
            <person name="Li Y."/>
        </authorList>
    </citation>
    <scope>NUCLEOTIDE SEQUENCE [LARGE SCALE GENOMIC DNA]</scope>
    <source>
        <strain evidence="14 17">2D-5</strain>
        <strain evidence="15 16">SK2B-1</strain>
    </source>
</reference>
<sequence>MGDPQQDFSQGAAYVDGRYLPLNQAGIPLSDFGFTKSDVTYDVVHVHKGGFFRLGDHMARFAESMRGYRMQPTETLDQMREIAARCVVLSGMKDACVSFAATRGAPTKPGWRRPDQCRNTFMCWVWPWPEVITPELADKGASLMISSIVRFPEASINPTWKNFQWRDLSNSLWEALDNGYDQAILLDYDGYVTEGPGYNIFVVKGDRLLTPDRGALKGVTARSVIDLAPELGMTADYAPLTKKDLLEADEVFLSTTAFGIMPVSRVDDHVMANGITGPVSRKVMDTYWRKKDEGWLITPINYADTENPLKTAA</sequence>
<evidence type="ECO:0000256" key="1">
    <source>
        <dbReference type="ARBA" id="ARBA00001933"/>
    </source>
</evidence>
<organism evidence="14 17">
    <name type="scientific">Paenirhodobacter populi</name>
    <dbReference type="NCBI Taxonomy" id="2306993"/>
    <lineage>
        <taxon>Bacteria</taxon>
        <taxon>Pseudomonadati</taxon>
        <taxon>Pseudomonadota</taxon>
        <taxon>Alphaproteobacteria</taxon>
        <taxon>Rhodobacterales</taxon>
        <taxon>Rhodobacter group</taxon>
        <taxon>Paenirhodobacter</taxon>
    </lineage>
</organism>
<comment type="similarity">
    <text evidence="6">Belongs to the class-IV pyridoxal-phosphate-dependent aminotransferase family.</text>
</comment>
<dbReference type="GO" id="GO:0009082">
    <property type="term" value="P:branched-chain amino acid biosynthetic process"/>
    <property type="evidence" value="ECO:0007669"/>
    <property type="project" value="UniProtKB-KW"/>
</dbReference>
<proteinExistence type="inferred from homology"/>
<comment type="pathway">
    <text evidence="4">Amino-acid biosynthesis; L-valine biosynthesis; L-valine from pyruvate: step 4/4.</text>
</comment>
<keyword evidence="10" id="KW-0100">Branched-chain amino acid biosynthesis</keyword>
<dbReference type="InterPro" id="IPR001544">
    <property type="entry name" value="Aminotrans_IV"/>
</dbReference>
<keyword evidence="14" id="KW-0032">Aminotransferase</keyword>
<dbReference type="PANTHER" id="PTHR42743">
    <property type="entry name" value="AMINO-ACID AMINOTRANSFERASE"/>
    <property type="match status" value="1"/>
</dbReference>
<evidence type="ECO:0000256" key="6">
    <source>
        <dbReference type="ARBA" id="ARBA00009320"/>
    </source>
</evidence>
<evidence type="ECO:0000256" key="9">
    <source>
        <dbReference type="ARBA" id="ARBA00022898"/>
    </source>
</evidence>
<keyword evidence="10" id="KW-0028">Amino-acid biosynthesis</keyword>
<evidence type="ECO:0000313" key="17">
    <source>
        <dbReference type="Proteomes" id="UP000285710"/>
    </source>
</evidence>
<reference evidence="16 17" key="1">
    <citation type="submission" date="2019-01" db="EMBL/GenBank/DDBJ databases">
        <title>Sinorhodobacter populi sp. nov. isolated from the symptomatic bark tissue of Populus euramericana canker.</title>
        <authorList>
            <person name="Xu G."/>
        </authorList>
    </citation>
    <scope>NUCLEOTIDE SEQUENCE [LARGE SCALE GENOMIC DNA]</scope>
    <source>
        <strain evidence="14 17">2D-5</strain>
        <strain evidence="15 16">SK2B-1</strain>
    </source>
</reference>
<evidence type="ECO:0000256" key="11">
    <source>
        <dbReference type="ARBA" id="ARBA00048212"/>
    </source>
</evidence>
<evidence type="ECO:0000256" key="5">
    <source>
        <dbReference type="ARBA" id="ARBA00005072"/>
    </source>
</evidence>
<dbReference type="Pfam" id="PF01063">
    <property type="entry name" value="Aminotran_4"/>
    <property type="match status" value="1"/>
</dbReference>
<evidence type="ECO:0000313" key="15">
    <source>
        <dbReference type="EMBL" id="RWR20424.1"/>
    </source>
</evidence>
<name>A0A443IRM2_9RHOB</name>
<dbReference type="GO" id="GO:0008652">
    <property type="term" value="P:amino acid biosynthetic process"/>
    <property type="evidence" value="ECO:0007669"/>
    <property type="project" value="UniProtKB-ARBA"/>
</dbReference>
<evidence type="ECO:0000313" key="16">
    <source>
        <dbReference type="Proteomes" id="UP000284476"/>
    </source>
</evidence>
<comment type="pathway">
    <text evidence="5">Amino-acid biosynthesis; L-leucine biosynthesis; L-leucine from 3-methyl-2-oxobutanoate: step 4/4.</text>
</comment>
<accession>A0A443JIT2</accession>
<dbReference type="SUPFAM" id="SSF56752">
    <property type="entry name" value="D-aminoacid aminotransferase-like PLP-dependent enzymes"/>
    <property type="match status" value="1"/>
</dbReference>
<dbReference type="EMBL" id="SAUZ01000012">
    <property type="protein sequence ID" value="RWR20424.1"/>
    <property type="molecule type" value="Genomic_DNA"/>
</dbReference>
<comment type="pathway">
    <text evidence="3">Amino-acid biosynthesis; L-isoleucine biosynthesis; L-isoleucine from 2-oxobutanoate: step 4/4.</text>
</comment>
<comment type="catalytic activity">
    <reaction evidence="12">
        <text>L-isoleucine + 2-oxoglutarate = (S)-3-methyl-2-oxopentanoate + L-glutamate</text>
        <dbReference type="Rhea" id="RHEA:24801"/>
        <dbReference type="ChEBI" id="CHEBI:16810"/>
        <dbReference type="ChEBI" id="CHEBI:29985"/>
        <dbReference type="ChEBI" id="CHEBI:35146"/>
        <dbReference type="ChEBI" id="CHEBI:58045"/>
        <dbReference type="EC" id="2.6.1.42"/>
    </reaction>
</comment>
<evidence type="ECO:0000313" key="14">
    <source>
        <dbReference type="EMBL" id="RWR09586.1"/>
    </source>
</evidence>
<evidence type="ECO:0000256" key="12">
    <source>
        <dbReference type="ARBA" id="ARBA00048798"/>
    </source>
</evidence>
<dbReference type="Proteomes" id="UP000284476">
    <property type="component" value="Unassembled WGS sequence"/>
</dbReference>
<comment type="function">
    <text evidence="2">Acts on leucine, isoleucine and valine.</text>
</comment>
<dbReference type="InterPro" id="IPR050571">
    <property type="entry name" value="Class-IV_PLP-Dep_Aminotrnsfr"/>
</dbReference>
<dbReference type="FunFam" id="3.20.10.10:FF:000002">
    <property type="entry name" value="D-alanine aminotransferase"/>
    <property type="match status" value="1"/>
</dbReference>
<evidence type="ECO:0000256" key="2">
    <source>
        <dbReference type="ARBA" id="ARBA00003109"/>
    </source>
</evidence>
<gene>
    <name evidence="15" type="ORF">D2T30_11020</name>
    <name evidence="14" type="ORF">D2T33_14160</name>
</gene>
<dbReference type="InterPro" id="IPR036038">
    <property type="entry name" value="Aminotransferase-like"/>
</dbReference>
<protein>
    <recommendedName>
        <fullName evidence="8">Probable branched-chain-amino-acid aminotransferase</fullName>
        <ecNumber evidence="7">2.6.1.42</ecNumber>
    </recommendedName>
</protein>
<comment type="cofactor">
    <cofactor evidence="1">
        <name>pyridoxal 5'-phosphate</name>
        <dbReference type="ChEBI" id="CHEBI:597326"/>
    </cofactor>
</comment>
<comment type="catalytic activity">
    <reaction evidence="13">
        <text>L-leucine + 2-oxoglutarate = 4-methyl-2-oxopentanoate + L-glutamate</text>
        <dbReference type="Rhea" id="RHEA:18321"/>
        <dbReference type="ChEBI" id="CHEBI:16810"/>
        <dbReference type="ChEBI" id="CHEBI:17865"/>
        <dbReference type="ChEBI" id="CHEBI:29985"/>
        <dbReference type="ChEBI" id="CHEBI:57427"/>
        <dbReference type="EC" id="2.6.1.42"/>
    </reaction>
</comment>
<dbReference type="Gene3D" id="3.30.470.10">
    <property type="match status" value="1"/>
</dbReference>
<evidence type="ECO:0000256" key="13">
    <source>
        <dbReference type="ARBA" id="ARBA00049229"/>
    </source>
</evidence>
<keyword evidence="17" id="KW-1185">Reference proteome</keyword>
<evidence type="ECO:0000256" key="8">
    <source>
        <dbReference type="ARBA" id="ARBA00014472"/>
    </source>
</evidence>
<dbReference type="EMBL" id="SAUW01000014">
    <property type="protein sequence ID" value="RWR09586.1"/>
    <property type="molecule type" value="Genomic_DNA"/>
</dbReference>
<keyword evidence="9" id="KW-0663">Pyridoxal phosphate</keyword>
<dbReference type="Gene3D" id="3.20.10.10">
    <property type="entry name" value="D-amino Acid Aminotransferase, subunit A, domain 2"/>
    <property type="match status" value="1"/>
</dbReference>
<evidence type="ECO:0000256" key="3">
    <source>
        <dbReference type="ARBA" id="ARBA00004824"/>
    </source>
</evidence>
<comment type="catalytic activity">
    <reaction evidence="11">
        <text>L-valine + 2-oxoglutarate = 3-methyl-2-oxobutanoate + L-glutamate</text>
        <dbReference type="Rhea" id="RHEA:24813"/>
        <dbReference type="ChEBI" id="CHEBI:11851"/>
        <dbReference type="ChEBI" id="CHEBI:16810"/>
        <dbReference type="ChEBI" id="CHEBI:29985"/>
        <dbReference type="ChEBI" id="CHEBI:57762"/>
        <dbReference type="EC" id="2.6.1.42"/>
    </reaction>
</comment>
<dbReference type="PANTHER" id="PTHR42743:SF11">
    <property type="entry name" value="AMINODEOXYCHORISMATE LYASE"/>
    <property type="match status" value="1"/>
</dbReference>
<evidence type="ECO:0000256" key="7">
    <source>
        <dbReference type="ARBA" id="ARBA00013053"/>
    </source>
</evidence>
<dbReference type="GO" id="GO:0004084">
    <property type="term" value="F:branched-chain-amino-acid transaminase activity"/>
    <property type="evidence" value="ECO:0007669"/>
    <property type="project" value="UniProtKB-EC"/>
</dbReference>
<keyword evidence="14" id="KW-0808">Transferase</keyword>
<comment type="caution">
    <text evidence="14">The sequence shown here is derived from an EMBL/GenBank/DDBJ whole genome shotgun (WGS) entry which is preliminary data.</text>
</comment>
<evidence type="ECO:0000256" key="10">
    <source>
        <dbReference type="ARBA" id="ARBA00023304"/>
    </source>
</evidence>